<protein>
    <submittedName>
        <fullName evidence="2">Ribosomal protein L7Ae</fullName>
    </submittedName>
</protein>
<dbReference type="OrthoDB" id="9794863at2"/>
<sequence length="106" mass="11567">MAITNEQRITNLLSMAQKAGRIVSGAFAVEQAVKKKQAVLVLLAGDAAEESKKNFIALTDKFAIPYVYCLDRETLGACLGKEFRAVAALTDDGFAKKLRQLMEESL</sequence>
<gene>
    <name evidence="2" type="ORF">SAMN05216366_14119</name>
</gene>
<evidence type="ECO:0000313" key="3">
    <source>
        <dbReference type="Proteomes" id="UP000182412"/>
    </source>
</evidence>
<keyword evidence="2" id="KW-0689">Ribosomal protein</keyword>
<dbReference type="RefSeq" id="WP_014424758.1">
    <property type="nucleotide sequence ID" value="NZ_FNJQ01000041.1"/>
</dbReference>
<dbReference type="OMA" id="ASMNTQK"/>
<dbReference type="EMBL" id="FNJQ01000041">
    <property type="protein sequence ID" value="SDP71745.1"/>
    <property type="molecule type" value="Genomic_DNA"/>
</dbReference>
<evidence type="ECO:0000259" key="1">
    <source>
        <dbReference type="Pfam" id="PF01248"/>
    </source>
</evidence>
<dbReference type="Pfam" id="PF01248">
    <property type="entry name" value="Ribosomal_L7Ae"/>
    <property type="match status" value="1"/>
</dbReference>
<dbReference type="Proteomes" id="UP000182412">
    <property type="component" value="Unassembled WGS sequence"/>
</dbReference>
<organism evidence="2 3">
    <name type="scientific">Selenomonas ruminantium</name>
    <dbReference type="NCBI Taxonomy" id="971"/>
    <lineage>
        <taxon>Bacteria</taxon>
        <taxon>Bacillati</taxon>
        <taxon>Bacillota</taxon>
        <taxon>Negativicutes</taxon>
        <taxon>Selenomonadales</taxon>
        <taxon>Selenomonadaceae</taxon>
        <taxon>Selenomonas</taxon>
    </lineage>
</organism>
<accession>A0A1H0V0B0</accession>
<proteinExistence type="predicted"/>
<dbReference type="InterPro" id="IPR029064">
    <property type="entry name" value="Ribosomal_eL30-like_sf"/>
</dbReference>
<name>A0A1H0V0B0_SELRU</name>
<dbReference type="GO" id="GO:0005840">
    <property type="term" value="C:ribosome"/>
    <property type="evidence" value="ECO:0007669"/>
    <property type="project" value="UniProtKB-KW"/>
</dbReference>
<dbReference type="SUPFAM" id="SSF55315">
    <property type="entry name" value="L30e-like"/>
    <property type="match status" value="1"/>
</dbReference>
<evidence type="ECO:0000313" key="2">
    <source>
        <dbReference type="EMBL" id="SDP71745.1"/>
    </source>
</evidence>
<dbReference type="InterPro" id="IPR004038">
    <property type="entry name" value="Ribosomal_eL8/eL30/eS12/Gad45"/>
</dbReference>
<keyword evidence="2" id="KW-0687">Ribonucleoprotein</keyword>
<feature type="domain" description="Ribosomal protein eL8/eL30/eS12/Gadd45" evidence="1">
    <location>
        <begin position="8"/>
        <end position="95"/>
    </location>
</feature>
<dbReference type="AlphaFoldDB" id="A0A1H0V0B0"/>
<reference evidence="2 3" key="1">
    <citation type="submission" date="2016-10" db="EMBL/GenBank/DDBJ databases">
        <authorList>
            <person name="de Groot N.N."/>
        </authorList>
    </citation>
    <scope>NUCLEOTIDE SEQUENCE [LARGE SCALE GENOMIC DNA]</scope>
    <source>
        <strain evidence="2 3">S137</strain>
    </source>
</reference>
<dbReference type="Gene3D" id="3.30.1330.30">
    <property type="match status" value="1"/>
</dbReference>